<dbReference type="InterPro" id="IPR005843">
    <property type="entry name" value="A-D-PHexomutase_C"/>
</dbReference>
<evidence type="ECO:0000256" key="3">
    <source>
        <dbReference type="ARBA" id="ARBA00022553"/>
    </source>
</evidence>
<dbReference type="InterPro" id="IPR005846">
    <property type="entry name" value="A-D-PHexomutase_a/b/a-III"/>
</dbReference>
<dbReference type="PROSITE" id="PS00710">
    <property type="entry name" value="PGM_PMM"/>
    <property type="match status" value="1"/>
</dbReference>
<dbReference type="InterPro" id="IPR016055">
    <property type="entry name" value="A-D-PHexomutase_a/b/a-I/II/III"/>
</dbReference>
<evidence type="ECO:0000313" key="14">
    <source>
        <dbReference type="Proteomes" id="UP000288789"/>
    </source>
</evidence>
<evidence type="ECO:0000259" key="11">
    <source>
        <dbReference type="Pfam" id="PF02879"/>
    </source>
</evidence>
<accession>A0A451GEN7</accession>
<evidence type="ECO:0000256" key="5">
    <source>
        <dbReference type="ARBA" id="ARBA00022842"/>
    </source>
</evidence>
<keyword evidence="6 13" id="KW-0413">Isomerase</keyword>
<evidence type="ECO:0000256" key="2">
    <source>
        <dbReference type="ARBA" id="ARBA00010231"/>
    </source>
</evidence>
<dbReference type="InterPro" id="IPR005845">
    <property type="entry name" value="A-D-PHexomutase_a/b/a-II"/>
</dbReference>
<evidence type="ECO:0000256" key="7">
    <source>
        <dbReference type="NCBIfam" id="TIGR01132"/>
    </source>
</evidence>
<dbReference type="GO" id="GO:0005975">
    <property type="term" value="P:carbohydrate metabolic process"/>
    <property type="evidence" value="ECO:0007669"/>
    <property type="project" value="UniProtKB-UniRule"/>
</dbReference>
<dbReference type="InterPro" id="IPR016066">
    <property type="entry name" value="A-D-PHexomutase_CS"/>
</dbReference>
<keyword evidence="4 8" id="KW-0479">Metal-binding</keyword>
<dbReference type="GO" id="GO:0008973">
    <property type="term" value="F:phosphopentomutase activity"/>
    <property type="evidence" value="ECO:0007669"/>
    <property type="project" value="TreeGrafter"/>
</dbReference>
<dbReference type="SUPFAM" id="SSF53738">
    <property type="entry name" value="Phosphoglucomutase, first 3 domains"/>
    <property type="match status" value="3"/>
</dbReference>
<protein>
    <recommendedName>
        <fullName evidence="7">Phosphoglucomutase</fullName>
        <ecNumber evidence="7">5.4.2.2</ecNumber>
    </recommendedName>
</protein>
<evidence type="ECO:0000259" key="12">
    <source>
        <dbReference type="Pfam" id="PF02880"/>
    </source>
</evidence>
<evidence type="ECO:0000256" key="4">
    <source>
        <dbReference type="ARBA" id="ARBA00022723"/>
    </source>
</evidence>
<reference evidence="13 14" key="1">
    <citation type="submission" date="2018-12" db="EMBL/GenBank/DDBJ databases">
        <authorList>
            <person name="Li A."/>
            <person name="Zhang M."/>
            <person name="Zhu H."/>
        </authorList>
    </citation>
    <scope>NUCLEOTIDE SEQUENCE [LARGE SCALE GENOMIC DNA]</scope>
    <source>
        <strain evidence="13 14">R04H25</strain>
    </source>
</reference>
<dbReference type="EC" id="5.4.2.2" evidence="7"/>
<keyword evidence="14" id="KW-1185">Reference proteome</keyword>
<dbReference type="Proteomes" id="UP000288789">
    <property type="component" value="Unassembled WGS sequence"/>
</dbReference>
<feature type="domain" description="Alpha-D-phosphohexomutase alpha/beta/alpha" evidence="11">
    <location>
        <begin position="210"/>
        <end position="316"/>
    </location>
</feature>
<dbReference type="CDD" id="cd05801">
    <property type="entry name" value="PGM_like3"/>
    <property type="match status" value="1"/>
</dbReference>
<dbReference type="InterPro" id="IPR036900">
    <property type="entry name" value="A-D-PHexomutase_C_sf"/>
</dbReference>
<dbReference type="InterPro" id="IPR005841">
    <property type="entry name" value="Alpha-D-phosphohexomutase_SF"/>
</dbReference>
<dbReference type="GO" id="GO:0004614">
    <property type="term" value="F:phosphoglucomutase activity"/>
    <property type="evidence" value="ECO:0007669"/>
    <property type="project" value="UniProtKB-UniRule"/>
</dbReference>
<dbReference type="OrthoDB" id="9806956at2"/>
<keyword evidence="5 8" id="KW-0460">Magnesium</keyword>
<dbReference type="SUPFAM" id="SSF55957">
    <property type="entry name" value="Phosphoglucomutase, C-terminal domain"/>
    <property type="match status" value="1"/>
</dbReference>
<dbReference type="InterPro" id="IPR005844">
    <property type="entry name" value="A-D-PHexomutase_a/b/a-I"/>
</dbReference>
<dbReference type="NCBIfam" id="TIGR01132">
    <property type="entry name" value="pgm"/>
    <property type="match status" value="1"/>
</dbReference>
<dbReference type="RefSeq" id="WP_128351844.1">
    <property type="nucleotide sequence ID" value="NZ_RSFE01000003.1"/>
</dbReference>
<dbReference type="Pfam" id="PF02880">
    <property type="entry name" value="PGM_PMM_III"/>
    <property type="match status" value="1"/>
</dbReference>
<dbReference type="PRINTS" id="PR00509">
    <property type="entry name" value="PGMPMM"/>
</dbReference>
<dbReference type="Pfam" id="PF02879">
    <property type="entry name" value="PGM_PMM_II"/>
    <property type="match status" value="1"/>
</dbReference>
<gene>
    <name evidence="13" type="ORF">EGC76_04635</name>
</gene>
<organism evidence="13 14">
    <name type="scientific">Pseudidiomarina gelatinasegens</name>
    <dbReference type="NCBI Taxonomy" id="2487740"/>
    <lineage>
        <taxon>Bacteria</taxon>
        <taxon>Pseudomonadati</taxon>
        <taxon>Pseudomonadota</taxon>
        <taxon>Gammaproteobacteria</taxon>
        <taxon>Alteromonadales</taxon>
        <taxon>Idiomarinaceae</taxon>
        <taxon>Pseudidiomarina</taxon>
    </lineage>
</organism>
<evidence type="ECO:0000313" key="13">
    <source>
        <dbReference type="EMBL" id="RWU11555.1"/>
    </source>
</evidence>
<evidence type="ECO:0000259" key="10">
    <source>
        <dbReference type="Pfam" id="PF02878"/>
    </source>
</evidence>
<dbReference type="GO" id="GO:0000287">
    <property type="term" value="F:magnesium ion binding"/>
    <property type="evidence" value="ECO:0007669"/>
    <property type="project" value="InterPro"/>
</dbReference>
<proteinExistence type="inferred from homology"/>
<evidence type="ECO:0000259" key="9">
    <source>
        <dbReference type="Pfam" id="PF00408"/>
    </source>
</evidence>
<dbReference type="Gene3D" id="3.40.120.10">
    <property type="entry name" value="Alpha-D-Glucose-1,6-Bisphosphate, subunit A, domain 3"/>
    <property type="match status" value="3"/>
</dbReference>
<evidence type="ECO:0000256" key="1">
    <source>
        <dbReference type="ARBA" id="ARBA00001946"/>
    </source>
</evidence>
<comment type="similarity">
    <text evidence="2 8">Belongs to the phosphohexose mutase family.</text>
</comment>
<feature type="domain" description="Alpha-D-phosphohexomutase C-terminal" evidence="9">
    <location>
        <begin position="472"/>
        <end position="535"/>
    </location>
</feature>
<name>A0A451GEN7_9GAMM</name>
<evidence type="ECO:0000256" key="8">
    <source>
        <dbReference type="RuleBase" id="RU004326"/>
    </source>
</evidence>
<dbReference type="PANTHER" id="PTHR45745">
    <property type="entry name" value="PHOSPHOMANNOMUTASE 45A"/>
    <property type="match status" value="1"/>
</dbReference>
<sequence length="546" mass="59356">MALHPRAGQPAVAADLTNIAQLVSAYFVNEVDPRNRAQKVKFGTSGHRGCAFDSSFNEAHILAISQALVAYREEQGITGPLLLGRDTHALSEAAYMTALEVFIGNGIEVHIQTDDGYTPTPVVSHAILRYNRNRSDGLCDGVVITPSHNPPTDGGFKYNPPHGGPADTNATRTIEKYANALLSSQLMGVNAVTYAEARASDKLKQVDWRKDYIESLDDVIDMSAIAAANLRIGVDAMGGAGASYWALIAEHYKLNIDVHNADVDASFRFMTLDKDGKIRMDCSSPYAMASLVKLRNDYDIALGNDPDYDRHGIVTPTHGLMNPNHYLAVAIDYLCSHRTWSKELAIGKTLVSSAMIDRVVNNYQRPLREMPVGFKWFAPELFAGTTAFGGEESAGASFLDKEGQPWSTDKDGIILALLAAEICAKTGKNPSQYYDGLCEEYGTAYYRRIDVTSSAEMNAGFAGIRGYKLKLTELAGDEVTAIMTKAPANDAIIGGVKVTTANGWFAARPSGTEPVYKIYCESFVSEAHLDELAEQAQQLVTSWLQA</sequence>
<dbReference type="PANTHER" id="PTHR45745:SF1">
    <property type="entry name" value="PHOSPHOGLUCOMUTASE 2B-RELATED"/>
    <property type="match status" value="1"/>
</dbReference>
<dbReference type="Pfam" id="PF00408">
    <property type="entry name" value="PGM_PMM_IV"/>
    <property type="match status" value="1"/>
</dbReference>
<dbReference type="InterPro" id="IPR005852">
    <property type="entry name" value="PGM_a-D-Glc-sp"/>
</dbReference>
<comment type="cofactor">
    <cofactor evidence="1">
        <name>Mg(2+)</name>
        <dbReference type="ChEBI" id="CHEBI:18420"/>
    </cofactor>
</comment>
<feature type="domain" description="Alpha-D-phosphohexomutase alpha/beta/alpha" evidence="10">
    <location>
        <begin position="40"/>
        <end position="180"/>
    </location>
</feature>
<dbReference type="Pfam" id="PF02878">
    <property type="entry name" value="PGM_PMM_I"/>
    <property type="match status" value="1"/>
</dbReference>
<dbReference type="GO" id="GO:0006166">
    <property type="term" value="P:purine ribonucleoside salvage"/>
    <property type="evidence" value="ECO:0007669"/>
    <property type="project" value="TreeGrafter"/>
</dbReference>
<dbReference type="Gene3D" id="3.30.310.50">
    <property type="entry name" value="Alpha-D-phosphohexomutase, C-terminal domain"/>
    <property type="match status" value="1"/>
</dbReference>
<feature type="domain" description="Alpha-D-phosphohexomutase alpha/beta/alpha" evidence="12">
    <location>
        <begin position="322"/>
        <end position="441"/>
    </location>
</feature>
<keyword evidence="3" id="KW-0597">Phosphoprotein</keyword>
<evidence type="ECO:0000256" key="6">
    <source>
        <dbReference type="ARBA" id="ARBA00023235"/>
    </source>
</evidence>
<dbReference type="EMBL" id="RSFE01000003">
    <property type="protein sequence ID" value="RWU11555.1"/>
    <property type="molecule type" value="Genomic_DNA"/>
</dbReference>
<dbReference type="AlphaFoldDB" id="A0A451GEN7"/>
<comment type="caution">
    <text evidence="13">The sequence shown here is derived from an EMBL/GenBank/DDBJ whole genome shotgun (WGS) entry which is preliminary data.</text>
</comment>